<dbReference type="InterPro" id="IPR027417">
    <property type="entry name" value="P-loop_NTPase"/>
</dbReference>
<keyword evidence="9" id="KW-1185">Reference proteome</keyword>
<dbReference type="PANTHER" id="PTHR35807">
    <property type="entry name" value="TRANSCRIPTIONAL REGULATOR REDD-RELATED"/>
    <property type="match status" value="1"/>
</dbReference>
<keyword evidence="4" id="KW-0804">Transcription</keyword>
<keyword evidence="3 6" id="KW-0238">DNA-binding</keyword>
<dbReference type="SUPFAM" id="SSF48452">
    <property type="entry name" value="TPR-like"/>
    <property type="match status" value="2"/>
</dbReference>
<comment type="similarity">
    <text evidence="1">Belongs to the AfsR/DnrI/RedD regulatory family.</text>
</comment>
<evidence type="ECO:0000256" key="6">
    <source>
        <dbReference type="PROSITE-ProRule" id="PRU01091"/>
    </source>
</evidence>
<evidence type="ECO:0000259" key="7">
    <source>
        <dbReference type="PROSITE" id="PS51755"/>
    </source>
</evidence>
<dbReference type="PROSITE" id="PS50005">
    <property type="entry name" value="TPR"/>
    <property type="match status" value="1"/>
</dbReference>
<dbReference type="EMBL" id="JACHMH010000001">
    <property type="protein sequence ID" value="MBB4682249.1"/>
    <property type="molecule type" value="Genomic_DNA"/>
</dbReference>
<dbReference type="PROSITE" id="PS51755">
    <property type="entry name" value="OMPR_PHOB"/>
    <property type="match status" value="1"/>
</dbReference>
<comment type="caution">
    <text evidence="8">The sequence shown here is derived from an EMBL/GenBank/DDBJ whole genome shotgun (WGS) entry which is preliminary data.</text>
</comment>
<dbReference type="GO" id="GO:0003677">
    <property type="term" value="F:DNA binding"/>
    <property type="evidence" value="ECO:0007669"/>
    <property type="project" value="UniProtKB-UniRule"/>
</dbReference>
<feature type="repeat" description="TPR" evidence="5">
    <location>
        <begin position="656"/>
        <end position="689"/>
    </location>
</feature>
<dbReference type="SMART" id="SM00862">
    <property type="entry name" value="Trans_reg_C"/>
    <property type="match status" value="1"/>
</dbReference>
<dbReference type="InterPro" id="IPR005158">
    <property type="entry name" value="BTAD"/>
</dbReference>
<dbReference type="Gene3D" id="1.25.40.10">
    <property type="entry name" value="Tetratricopeptide repeat domain"/>
    <property type="match status" value="2"/>
</dbReference>
<evidence type="ECO:0000313" key="9">
    <source>
        <dbReference type="Proteomes" id="UP000533598"/>
    </source>
</evidence>
<dbReference type="InterPro" id="IPR011990">
    <property type="entry name" value="TPR-like_helical_dom_sf"/>
</dbReference>
<sequence length="902" mass="96902">MTVEFRLLGVVEAGSEGRPLDLGHARQRSVLAVLLTEVNRPVPVAVLLDRVWGEHLPDTARDTLGSYLSRLRRTLAPAGITLVRGNGGYTLAAPEAAVDLHRFRALCAKARTAAEPLPLLEAALALWRGEPFADLAAPGLDPLRTALTQERHTAELDRDDLLLAKGRHAKLLPELTTAVAATPLDERRTGQLMLALCRLGRQADALAHYTDLRTRLAEELGIDPGPRLRELHQRILTADPALTPPARGIPAQLPAPPRLFTGREAELAALTVGETSVVSGIGGIGKTSLVLHWAQASLPAFPDGQLYVDLRGFDPASPPMPPAVALRGFLDALGVLPSAVPVDEHAQAARYRGLVTGRRLLIVLDNARDSEQVLPLLPGGATCTVVVTSRHRLDGLLATHRARPVPVPGLAGSDARQLLARYLGEARLAAEPAAVDALLTRCARLPLALGIVAARAATHPDFPLAALAEELREDTTRLDALDSGELTASLRAVFSTTYHALSPAAAALAGLLAHAPGPDLGLTALPALTDEPLPRTRPHLRELTALHLVQEHTPGRYRMHDLVRLFAADQAKPDDTAQRRLIEHQLQSIAEDPDRLALEWPNLLAAAELAARRDWLPELTALAATLPHYLDRTGRYDDTIVLNTLLLDTGHRELTGQAMVGLGLTHWRRGEFDTAIQRFHRALAHGRQTGDELIIGRSLNGLGLSHLRRGECVEALSWHRAALTIGRSAGIVDVEGYALVGIGFAEQTAGDYESALSHHRMAVTVAESAGDVDLECHARNGIGVACVALGRAGEAVPQHEQVLAVARQRDNRYLQGHALVCLGLALHCTGALDAALPPLHQGLALAEAIGEQYQQARAHQILTGLHQDRGEPAQAAHHERLLLQLRTALGLPEFRALFPPRG</sequence>
<dbReference type="InterPro" id="IPR051677">
    <property type="entry name" value="AfsR-DnrI-RedD_regulator"/>
</dbReference>
<dbReference type="Gene3D" id="3.40.50.300">
    <property type="entry name" value="P-loop containing nucleotide triphosphate hydrolases"/>
    <property type="match status" value="1"/>
</dbReference>
<proteinExistence type="inferred from homology"/>
<evidence type="ECO:0000256" key="1">
    <source>
        <dbReference type="ARBA" id="ARBA00005820"/>
    </source>
</evidence>
<evidence type="ECO:0000256" key="3">
    <source>
        <dbReference type="ARBA" id="ARBA00023125"/>
    </source>
</evidence>
<dbReference type="CDD" id="cd15831">
    <property type="entry name" value="BTAD"/>
    <property type="match status" value="1"/>
</dbReference>
<dbReference type="GO" id="GO:0000160">
    <property type="term" value="P:phosphorelay signal transduction system"/>
    <property type="evidence" value="ECO:0007669"/>
    <property type="project" value="InterPro"/>
</dbReference>
<dbReference type="SMART" id="SM00028">
    <property type="entry name" value="TPR"/>
    <property type="match status" value="5"/>
</dbReference>
<keyword evidence="2" id="KW-0805">Transcription regulation</keyword>
<dbReference type="Pfam" id="PF00486">
    <property type="entry name" value="Trans_reg_C"/>
    <property type="match status" value="1"/>
</dbReference>
<feature type="domain" description="OmpR/PhoB-type" evidence="7">
    <location>
        <begin position="1"/>
        <end position="93"/>
    </location>
</feature>
<dbReference type="InterPro" id="IPR016032">
    <property type="entry name" value="Sig_transdc_resp-reg_C-effctor"/>
</dbReference>
<dbReference type="GO" id="GO:0006355">
    <property type="term" value="P:regulation of DNA-templated transcription"/>
    <property type="evidence" value="ECO:0007669"/>
    <property type="project" value="InterPro"/>
</dbReference>
<dbReference type="InterPro" id="IPR001867">
    <property type="entry name" value="OmpR/PhoB-type_DNA-bd"/>
</dbReference>
<dbReference type="Gene3D" id="1.10.10.10">
    <property type="entry name" value="Winged helix-like DNA-binding domain superfamily/Winged helix DNA-binding domain"/>
    <property type="match status" value="1"/>
</dbReference>
<dbReference type="InterPro" id="IPR036388">
    <property type="entry name" value="WH-like_DNA-bd_sf"/>
</dbReference>
<accession>A0A7W7CMP1</accession>
<dbReference type="PANTHER" id="PTHR35807:SF1">
    <property type="entry name" value="TRANSCRIPTIONAL REGULATOR REDD"/>
    <property type="match status" value="1"/>
</dbReference>
<dbReference type="AlphaFoldDB" id="A0A7W7CMP1"/>
<reference evidence="8 9" key="1">
    <citation type="submission" date="2020-08" db="EMBL/GenBank/DDBJ databases">
        <title>Sequencing the genomes of 1000 actinobacteria strains.</title>
        <authorList>
            <person name="Klenk H.-P."/>
        </authorList>
    </citation>
    <scope>NUCLEOTIDE SEQUENCE [LARGE SCALE GENOMIC DNA]</scope>
    <source>
        <strain evidence="8 9">DSM 44230</strain>
    </source>
</reference>
<protein>
    <submittedName>
        <fullName evidence="8">DNA-binding SARP family transcriptional activator/tetratricopeptide (TPR) repeat protein</fullName>
    </submittedName>
</protein>
<dbReference type="Pfam" id="PF13424">
    <property type="entry name" value="TPR_12"/>
    <property type="match status" value="2"/>
</dbReference>
<dbReference type="Proteomes" id="UP000533598">
    <property type="component" value="Unassembled WGS sequence"/>
</dbReference>
<evidence type="ECO:0000313" key="8">
    <source>
        <dbReference type="EMBL" id="MBB4682249.1"/>
    </source>
</evidence>
<organism evidence="8 9">
    <name type="scientific">Crossiella cryophila</name>
    <dbReference type="NCBI Taxonomy" id="43355"/>
    <lineage>
        <taxon>Bacteria</taxon>
        <taxon>Bacillati</taxon>
        <taxon>Actinomycetota</taxon>
        <taxon>Actinomycetes</taxon>
        <taxon>Pseudonocardiales</taxon>
        <taxon>Pseudonocardiaceae</taxon>
        <taxon>Crossiella</taxon>
    </lineage>
</organism>
<feature type="DNA-binding region" description="OmpR/PhoB-type" evidence="6">
    <location>
        <begin position="1"/>
        <end position="93"/>
    </location>
</feature>
<evidence type="ECO:0000256" key="5">
    <source>
        <dbReference type="PROSITE-ProRule" id="PRU00339"/>
    </source>
</evidence>
<name>A0A7W7CMP1_9PSEU</name>
<dbReference type="SUPFAM" id="SSF46894">
    <property type="entry name" value="C-terminal effector domain of the bipartite response regulators"/>
    <property type="match status" value="1"/>
</dbReference>
<evidence type="ECO:0000256" key="4">
    <source>
        <dbReference type="ARBA" id="ARBA00023163"/>
    </source>
</evidence>
<dbReference type="InterPro" id="IPR019734">
    <property type="entry name" value="TPR_rpt"/>
</dbReference>
<dbReference type="SUPFAM" id="SSF52540">
    <property type="entry name" value="P-loop containing nucleoside triphosphate hydrolases"/>
    <property type="match status" value="1"/>
</dbReference>
<dbReference type="RefSeq" id="WP_185009398.1">
    <property type="nucleotide sequence ID" value="NZ_BAAAUI010000007.1"/>
</dbReference>
<gene>
    <name evidence="8" type="ORF">HNR67_008367</name>
</gene>
<dbReference type="PRINTS" id="PR00364">
    <property type="entry name" value="DISEASERSIST"/>
</dbReference>
<evidence type="ECO:0000256" key="2">
    <source>
        <dbReference type="ARBA" id="ARBA00023015"/>
    </source>
</evidence>
<dbReference type="SMART" id="SM01043">
    <property type="entry name" value="BTAD"/>
    <property type="match status" value="1"/>
</dbReference>
<keyword evidence="5" id="KW-0802">TPR repeat</keyword>
<dbReference type="Pfam" id="PF03704">
    <property type="entry name" value="BTAD"/>
    <property type="match status" value="1"/>
</dbReference>